<dbReference type="Pfam" id="PF02099">
    <property type="entry name" value="Josephin"/>
    <property type="match status" value="1"/>
</dbReference>
<dbReference type="SMART" id="SM01246">
    <property type="entry name" value="Josephin"/>
    <property type="match status" value="1"/>
</dbReference>
<reference evidence="8 9" key="1">
    <citation type="journal article" date="2020" name="J. Phycol.">
        <title>Comparative genome analysis reveals Cyanidiococcus gen. nov., a new extremophilic red algal genus sister to Cyanidioschyzon (Cyanidioschyzonaceae, Rhodophyta).</title>
        <authorList>
            <person name="Liu S.-L."/>
            <person name="Chiang Y.-R."/>
            <person name="Yoon H.S."/>
            <person name="Fu H.-Y."/>
        </authorList>
    </citation>
    <scope>NUCLEOTIDE SEQUENCE [LARGE SCALE GENOMIC DNA]</scope>
    <source>
        <strain evidence="8 9">THAL066</strain>
    </source>
</reference>
<name>A0A7J7IGM9_9RHOD</name>
<sequence>MEPPTFHERQRWYHCGVHAVNNLLQQQVYSASDFETISEEISALMPGPRHKALFGMGCYSADVVCAAVQRQGLMVDTMSYRNEELALERLEGPCVIGALLSEVVPYRRWWQLWRSERHWLAAVRRRHPEEQTFQWWVIDSLSSSDRPRAPLDTRAFLHFILHDLLECVVFVVERQQ</sequence>
<keyword evidence="5" id="KW-0378">Hydrolase</keyword>
<keyword evidence="9" id="KW-1185">Reference proteome</keyword>
<dbReference type="OrthoDB" id="422700at2759"/>
<comment type="caution">
    <text evidence="6">Lacks conserved residue(s) required for the propagation of feature annotation.</text>
</comment>
<dbReference type="PANTHER" id="PTHR13291:SF0">
    <property type="entry name" value="JOSEPHIN-LIKE PROTEIN"/>
    <property type="match status" value="1"/>
</dbReference>
<comment type="caution">
    <text evidence="8">The sequence shown here is derived from an EMBL/GenBank/DDBJ whole genome shotgun (WGS) entry which is preliminary data.</text>
</comment>
<evidence type="ECO:0000256" key="5">
    <source>
        <dbReference type="ARBA" id="ARBA00022801"/>
    </source>
</evidence>
<evidence type="ECO:0000256" key="2">
    <source>
        <dbReference type="ARBA" id="ARBA00012759"/>
    </source>
</evidence>
<dbReference type="GO" id="GO:0016579">
    <property type="term" value="P:protein deubiquitination"/>
    <property type="evidence" value="ECO:0007669"/>
    <property type="project" value="InterPro"/>
</dbReference>
<comment type="catalytic activity">
    <reaction evidence="1">
        <text>Thiol-dependent hydrolysis of ester, thioester, amide, peptide and isopeptide bonds formed by the C-terminal Gly of ubiquitin (a 76-residue protein attached to proteins as an intracellular targeting signal).</text>
        <dbReference type="EC" id="3.4.19.12"/>
    </reaction>
</comment>
<evidence type="ECO:0000259" key="7">
    <source>
        <dbReference type="PROSITE" id="PS50957"/>
    </source>
</evidence>
<dbReference type="AlphaFoldDB" id="A0A7J7IGM9"/>
<dbReference type="InterPro" id="IPR040053">
    <property type="entry name" value="JOSD1/2"/>
</dbReference>
<evidence type="ECO:0000256" key="6">
    <source>
        <dbReference type="PROSITE-ProRule" id="PRU00331"/>
    </source>
</evidence>
<proteinExistence type="predicted"/>
<keyword evidence="3" id="KW-0645">Protease</keyword>
<evidence type="ECO:0000313" key="8">
    <source>
        <dbReference type="EMBL" id="KAF6002178.1"/>
    </source>
</evidence>
<evidence type="ECO:0000256" key="4">
    <source>
        <dbReference type="ARBA" id="ARBA00022786"/>
    </source>
</evidence>
<dbReference type="Gene3D" id="3.90.70.40">
    <property type="match status" value="1"/>
</dbReference>
<dbReference type="Proteomes" id="UP000530660">
    <property type="component" value="Unassembled WGS sequence"/>
</dbReference>
<dbReference type="PANTHER" id="PTHR13291">
    <property type="entry name" value="JOSEPHIN 1, 2"/>
    <property type="match status" value="1"/>
</dbReference>
<keyword evidence="4" id="KW-0833">Ubl conjugation pathway</keyword>
<dbReference type="InterPro" id="IPR006155">
    <property type="entry name" value="Josephin"/>
</dbReference>
<dbReference type="EC" id="3.4.19.12" evidence="2"/>
<feature type="domain" description="Josephin" evidence="7">
    <location>
        <begin position="2"/>
        <end position="176"/>
    </location>
</feature>
<evidence type="ECO:0000256" key="3">
    <source>
        <dbReference type="ARBA" id="ARBA00022670"/>
    </source>
</evidence>
<gene>
    <name evidence="8" type="primary">JOSD2</name>
    <name evidence="8" type="ORF">F1559_001939</name>
</gene>
<organism evidence="8 9">
    <name type="scientific">Cyanidiococcus yangmingshanensis</name>
    <dbReference type="NCBI Taxonomy" id="2690220"/>
    <lineage>
        <taxon>Eukaryota</taxon>
        <taxon>Rhodophyta</taxon>
        <taxon>Bangiophyceae</taxon>
        <taxon>Cyanidiales</taxon>
        <taxon>Cyanidiaceae</taxon>
        <taxon>Cyanidiococcus</taxon>
    </lineage>
</organism>
<evidence type="ECO:0000256" key="1">
    <source>
        <dbReference type="ARBA" id="ARBA00000707"/>
    </source>
</evidence>
<dbReference type="PROSITE" id="PS50957">
    <property type="entry name" value="JOSEPHIN"/>
    <property type="match status" value="1"/>
</dbReference>
<dbReference type="GO" id="GO:0006508">
    <property type="term" value="P:proteolysis"/>
    <property type="evidence" value="ECO:0007669"/>
    <property type="project" value="UniProtKB-KW"/>
</dbReference>
<accession>A0A7J7IGM9</accession>
<evidence type="ECO:0000313" key="9">
    <source>
        <dbReference type="Proteomes" id="UP000530660"/>
    </source>
</evidence>
<dbReference type="EMBL" id="VWRR01000011">
    <property type="protein sequence ID" value="KAF6002178.1"/>
    <property type="molecule type" value="Genomic_DNA"/>
</dbReference>
<dbReference type="GO" id="GO:0004843">
    <property type="term" value="F:cysteine-type deubiquitinase activity"/>
    <property type="evidence" value="ECO:0007669"/>
    <property type="project" value="UniProtKB-EC"/>
</dbReference>
<protein>
    <recommendedName>
        <fullName evidence="2">ubiquitinyl hydrolase 1</fullName>
        <ecNumber evidence="2">3.4.19.12</ecNumber>
    </recommendedName>
</protein>